<dbReference type="eggNOG" id="ENOG502S6KF">
    <property type="taxonomic scope" value="Eukaryota"/>
</dbReference>
<dbReference type="InterPro" id="IPR009097">
    <property type="entry name" value="Cyclic_Pdiesterase"/>
</dbReference>
<dbReference type="HOGENOM" id="CLU_073317_0_0_1"/>
<dbReference type="AlphaFoldDB" id="J3NPJ7"/>
<dbReference type="SUPFAM" id="SSF55144">
    <property type="entry name" value="LigT-like"/>
    <property type="match status" value="1"/>
</dbReference>
<dbReference type="InterPro" id="IPR015069">
    <property type="entry name" value="2H-PEstase_DUF1868"/>
</dbReference>
<feature type="domain" description="DUF1868" evidence="2">
    <location>
        <begin position="29"/>
        <end position="127"/>
    </location>
</feature>
<dbReference type="GeneID" id="20343663"/>
<sequence length="250" mass="27652">MADLETKESQGVASSGAPRPEFPAGVPGKFDPDGKVQPFPGNTILCHLSPSSELYDSLLVLYVKLQHSPFAGLMTLLPPPSWHMTVFEGVCDQVRKPGFWPSDLALDSTLAECDALFERKLRPLELPSGANAPPPYCVQVAGVDPLEVGIGLTLRPQDGEEEARIRGLRDRLSGLLMIRHPGHEGYGMHLSVAYLLRHLTADQERELRALVQSHFNELPVEFELGPPEFCRFKDMFAFERVMYLSDQAGS</sequence>
<evidence type="ECO:0000256" key="1">
    <source>
        <dbReference type="SAM" id="MobiDB-lite"/>
    </source>
</evidence>
<evidence type="ECO:0000313" key="3">
    <source>
        <dbReference type="EMBL" id="EJT78102.1"/>
    </source>
</evidence>
<reference evidence="5" key="1">
    <citation type="submission" date="2010-07" db="EMBL/GenBank/DDBJ databases">
        <title>The genome sequence of Gaeumannomyces graminis var. tritici strain R3-111a-1.</title>
        <authorList>
            <consortium name="The Broad Institute Genome Sequencing Platform"/>
            <person name="Ma L.-J."/>
            <person name="Dead R."/>
            <person name="Young S."/>
            <person name="Zeng Q."/>
            <person name="Koehrsen M."/>
            <person name="Alvarado L."/>
            <person name="Berlin A."/>
            <person name="Chapman S.B."/>
            <person name="Chen Z."/>
            <person name="Freedman E."/>
            <person name="Gellesch M."/>
            <person name="Goldberg J."/>
            <person name="Griggs A."/>
            <person name="Gujja S."/>
            <person name="Heilman E.R."/>
            <person name="Heiman D."/>
            <person name="Hepburn T."/>
            <person name="Howarth C."/>
            <person name="Jen D."/>
            <person name="Larson L."/>
            <person name="Mehta T."/>
            <person name="Neiman D."/>
            <person name="Pearson M."/>
            <person name="Roberts A."/>
            <person name="Saif S."/>
            <person name="Shea T."/>
            <person name="Shenoy N."/>
            <person name="Sisk P."/>
            <person name="Stolte C."/>
            <person name="Sykes S."/>
            <person name="Walk T."/>
            <person name="White J."/>
            <person name="Yandava C."/>
            <person name="Haas B."/>
            <person name="Nusbaum C."/>
            <person name="Birren B."/>
        </authorList>
    </citation>
    <scope>NUCLEOTIDE SEQUENCE [LARGE SCALE GENOMIC DNA]</scope>
    <source>
        <strain evidence="5">R3-111a-1</strain>
    </source>
</reference>
<reference evidence="4" key="5">
    <citation type="submission" date="2018-04" db="UniProtKB">
        <authorList>
            <consortium name="EnsemblFungi"/>
        </authorList>
    </citation>
    <scope>IDENTIFICATION</scope>
    <source>
        <strain evidence="4">R3-111a-1</strain>
    </source>
</reference>
<protein>
    <recommendedName>
        <fullName evidence="2">DUF1868 domain-containing protein</fullName>
    </recommendedName>
</protein>
<evidence type="ECO:0000313" key="4">
    <source>
        <dbReference type="EnsemblFungi" id="EJT78102"/>
    </source>
</evidence>
<dbReference type="EnsemblFungi" id="EJT78102">
    <property type="protein sequence ID" value="EJT78102"/>
    <property type="gene ID" value="GGTG_03205"/>
</dbReference>
<keyword evidence="5" id="KW-1185">Reference proteome</keyword>
<dbReference type="EMBL" id="GL385396">
    <property type="protein sequence ID" value="EJT78102.1"/>
    <property type="molecule type" value="Genomic_DNA"/>
</dbReference>
<feature type="region of interest" description="Disordered" evidence="1">
    <location>
        <begin position="1"/>
        <end position="33"/>
    </location>
</feature>
<dbReference type="OrthoDB" id="2877829at2759"/>
<dbReference type="Proteomes" id="UP000006039">
    <property type="component" value="Unassembled WGS sequence"/>
</dbReference>
<dbReference type="VEuPathDB" id="FungiDB:GGTG_03205"/>
<gene>
    <name evidence="4" type="primary">20343663</name>
    <name evidence="3" type="ORF">GGTG_03205</name>
</gene>
<organism evidence="3">
    <name type="scientific">Gaeumannomyces tritici (strain R3-111a-1)</name>
    <name type="common">Wheat and barley take-all root rot fungus</name>
    <name type="synonym">Gaeumannomyces graminis var. tritici</name>
    <dbReference type="NCBI Taxonomy" id="644352"/>
    <lineage>
        <taxon>Eukaryota</taxon>
        <taxon>Fungi</taxon>
        <taxon>Dikarya</taxon>
        <taxon>Ascomycota</taxon>
        <taxon>Pezizomycotina</taxon>
        <taxon>Sordariomycetes</taxon>
        <taxon>Sordariomycetidae</taxon>
        <taxon>Magnaporthales</taxon>
        <taxon>Magnaporthaceae</taxon>
        <taxon>Gaeumannomyces</taxon>
    </lineage>
</organism>
<name>J3NPJ7_GAET3</name>
<reference evidence="4" key="4">
    <citation type="journal article" date="2015" name="G3 (Bethesda)">
        <title>Genome sequences of three phytopathogenic species of the Magnaporthaceae family of fungi.</title>
        <authorList>
            <person name="Okagaki L.H."/>
            <person name="Nunes C.C."/>
            <person name="Sailsbery J."/>
            <person name="Clay B."/>
            <person name="Brown D."/>
            <person name="John T."/>
            <person name="Oh Y."/>
            <person name="Young N."/>
            <person name="Fitzgerald M."/>
            <person name="Haas B.J."/>
            <person name="Zeng Q."/>
            <person name="Young S."/>
            <person name="Adiconis X."/>
            <person name="Fan L."/>
            <person name="Levin J.Z."/>
            <person name="Mitchell T.K."/>
            <person name="Okubara P.A."/>
            <person name="Farman M.L."/>
            <person name="Kohn L.M."/>
            <person name="Birren B."/>
            <person name="Ma L.-J."/>
            <person name="Dean R.A."/>
        </authorList>
    </citation>
    <scope>NUCLEOTIDE SEQUENCE</scope>
    <source>
        <strain evidence="4">R3-111a-1</strain>
    </source>
</reference>
<proteinExistence type="predicted"/>
<dbReference type="Pfam" id="PF08975">
    <property type="entry name" value="2H-phosphodiest"/>
    <property type="match status" value="1"/>
</dbReference>
<dbReference type="Gene3D" id="3.90.1140.10">
    <property type="entry name" value="Cyclic phosphodiesterase"/>
    <property type="match status" value="1"/>
</dbReference>
<reference evidence="3" key="2">
    <citation type="submission" date="2010-07" db="EMBL/GenBank/DDBJ databases">
        <authorList>
            <consortium name="The Broad Institute Genome Sequencing Platform"/>
            <consortium name="Broad Institute Genome Sequencing Center for Infectious Disease"/>
            <person name="Ma L.-J."/>
            <person name="Dead R."/>
            <person name="Young S."/>
            <person name="Zeng Q."/>
            <person name="Koehrsen M."/>
            <person name="Alvarado L."/>
            <person name="Berlin A."/>
            <person name="Chapman S.B."/>
            <person name="Chen Z."/>
            <person name="Freedman E."/>
            <person name="Gellesch M."/>
            <person name="Goldberg J."/>
            <person name="Griggs A."/>
            <person name="Gujja S."/>
            <person name="Heilman E.R."/>
            <person name="Heiman D."/>
            <person name="Hepburn T."/>
            <person name="Howarth C."/>
            <person name="Jen D."/>
            <person name="Larson L."/>
            <person name="Mehta T."/>
            <person name="Neiman D."/>
            <person name="Pearson M."/>
            <person name="Roberts A."/>
            <person name="Saif S."/>
            <person name="Shea T."/>
            <person name="Shenoy N."/>
            <person name="Sisk P."/>
            <person name="Stolte C."/>
            <person name="Sykes S."/>
            <person name="Walk T."/>
            <person name="White J."/>
            <person name="Yandava C."/>
            <person name="Haas B."/>
            <person name="Nusbaum C."/>
            <person name="Birren B."/>
        </authorList>
    </citation>
    <scope>NUCLEOTIDE SEQUENCE</scope>
    <source>
        <strain evidence="3">R3-111a-1</strain>
    </source>
</reference>
<evidence type="ECO:0000313" key="5">
    <source>
        <dbReference type="Proteomes" id="UP000006039"/>
    </source>
</evidence>
<accession>J3NPJ7</accession>
<reference evidence="3" key="3">
    <citation type="submission" date="2010-09" db="EMBL/GenBank/DDBJ databases">
        <title>Annotation of Gaeumannomyces graminis var. tritici R3-111a-1.</title>
        <authorList>
            <consortium name="The Broad Institute Genome Sequencing Platform"/>
            <person name="Ma L.-J."/>
            <person name="Dead R."/>
            <person name="Young S.K."/>
            <person name="Zeng Q."/>
            <person name="Gargeya S."/>
            <person name="Fitzgerald M."/>
            <person name="Haas B."/>
            <person name="Abouelleil A."/>
            <person name="Alvarado L."/>
            <person name="Arachchi H.M."/>
            <person name="Berlin A."/>
            <person name="Brown A."/>
            <person name="Chapman S.B."/>
            <person name="Chen Z."/>
            <person name="Dunbar C."/>
            <person name="Freedman E."/>
            <person name="Gearin G."/>
            <person name="Gellesch M."/>
            <person name="Goldberg J."/>
            <person name="Griggs A."/>
            <person name="Gujja S."/>
            <person name="Heiman D."/>
            <person name="Howarth C."/>
            <person name="Larson L."/>
            <person name="Lui A."/>
            <person name="MacDonald P.J.P."/>
            <person name="Mehta T."/>
            <person name="Montmayeur A."/>
            <person name="Murphy C."/>
            <person name="Neiman D."/>
            <person name="Pearson M."/>
            <person name="Priest M."/>
            <person name="Roberts A."/>
            <person name="Saif S."/>
            <person name="Shea T."/>
            <person name="Shenoy N."/>
            <person name="Sisk P."/>
            <person name="Stolte C."/>
            <person name="Sykes S."/>
            <person name="Yandava C."/>
            <person name="Wortman J."/>
            <person name="Nusbaum C."/>
            <person name="Birren B."/>
        </authorList>
    </citation>
    <scope>NUCLEOTIDE SEQUENCE</scope>
    <source>
        <strain evidence="3">R3-111a-1</strain>
    </source>
</reference>
<evidence type="ECO:0000259" key="2">
    <source>
        <dbReference type="Pfam" id="PF08975"/>
    </source>
</evidence>
<dbReference type="RefSeq" id="XP_009219247.1">
    <property type="nucleotide sequence ID" value="XM_009220983.1"/>
</dbReference>